<evidence type="ECO:0000313" key="1">
    <source>
        <dbReference type="EMBL" id="MBW4548139.1"/>
    </source>
</evidence>
<proteinExistence type="predicted"/>
<dbReference type="SUPFAM" id="SSF46785">
    <property type="entry name" value="Winged helix' DNA-binding domain"/>
    <property type="match status" value="1"/>
</dbReference>
<sequence>MKNFSEEIQQFIRQNIKSVDYLKILLFLNENRNQKWTIYNLGKKLYLHHTIVKDTLGFFNKRGFLEVERQEKEHFYSYNPRNEDLLSMVDQLAQLDRHYPVSLINFIYSLSRNPIQSFADAFKLKSEEEE</sequence>
<dbReference type="AlphaFoldDB" id="A0A951PSM6"/>
<dbReference type="Gene3D" id="1.10.10.10">
    <property type="entry name" value="Winged helix-like DNA-binding domain superfamily/Winged helix DNA-binding domain"/>
    <property type="match status" value="1"/>
</dbReference>
<reference evidence="1" key="1">
    <citation type="submission" date="2021-05" db="EMBL/GenBank/DDBJ databases">
        <authorList>
            <person name="Pietrasiak N."/>
            <person name="Ward R."/>
            <person name="Stajich J.E."/>
            <person name="Kurbessoian T."/>
        </authorList>
    </citation>
    <scope>NUCLEOTIDE SEQUENCE</scope>
    <source>
        <strain evidence="1">CPER-KK1</strain>
    </source>
</reference>
<dbReference type="EMBL" id="JAHHIF010000055">
    <property type="protein sequence ID" value="MBW4548139.1"/>
    <property type="molecule type" value="Genomic_DNA"/>
</dbReference>
<accession>A0A951PSM6</accession>
<dbReference type="Proteomes" id="UP000753908">
    <property type="component" value="Unassembled WGS sequence"/>
</dbReference>
<gene>
    <name evidence="1" type="ORF">KME25_27410</name>
</gene>
<dbReference type="InterPro" id="IPR036390">
    <property type="entry name" value="WH_DNA-bd_sf"/>
</dbReference>
<name>A0A951PSM6_9CYAN</name>
<protein>
    <submittedName>
        <fullName evidence="1">Uncharacterized protein</fullName>
    </submittedName>
</protein>
<reference evidence="1" key="2">
    <citation type="journal article" date="2022" name="Microbiol. Resour. Announc.">
        <title>Metagenome Sequencing to Explore Phylogenomics of Terrestrial Cyanobacteria.</title>
        <authorList>
            <person name="Ward R.D."/>
            <person name="Stajich J.E."/>
            <person name="Johansen J.R."/>
            <person name="Huntemann M."/>
            <person name="Clum A."/>
            <person name="Foster B."/>
            <person name="Foster B."/>
            <person name="Roux S."/>
            <person name="Palaniappan K."/>
            <person name="Varghese N."/>
            <person name="Mukherjee S."/>
            <person name="Reddy T.B.K."/>
            <person name="Daum C."/>
            <person name="Copeland A."/>
            <person name="Chen I.A."/>
            <person name="Ivanova N.N."/>
            <person name="Kyrpides N.C."/>
            <person name="Shapiro N."/>
            <person name="Eloe-Fadrosh E.A."/>
            <person name="Pietrasiak N."/>
        </authorList>
    </citation>
    <scope>NUCLEOTIDE SEQUENCE</scope>
    <source>
        <strain evidence="1">CPER-KK1</strain>
    </source>
</reference>
<organism evidence="1 2">
    <name type="scientific">Symplocastrum torsivum CPER-KK1</name>
    <dbReference type="NCBI Taxonomy" id="450513"/>
    <lineage>
        <taxon>Bacteria</taxon>
        <taxon>Bacillati</taxon>
        <taxon>Cyanobacteriota</taxon>
        <taxon>Cyanophyceae</taxon>
        <taxon>Oscillatoriophycideae</taxon>
        <taxon>Oscillatoriales</taxon>
        <taxon>Microcoleaceae</taxon>
        <taxon>Symplocastrum</taxon>
    </lineage>
</organism>
<evidence type="ECO:0000313" key="2">
    <source>
        <dbReference type="Proteomes" id="UP000753908"/>
    </source>
</evidence>
<dbReference type="InterPro" id="IPR036388">
    <property type="entry name" value="WH-like_DNA-bd_sf"/>
</dbReference>
<comment type="caution">
    <text evidence="1">The sequence shown here is derived from an EMBL/GenBank/DDBJ whole genome shotgun (WGS) entry which is preliminary data.</text>
</comment>